<dbReference type="AlphaFoldDB" id="A0A5B9DJZ7"/>
<evidence type="ECO:0000313" key="4">
    <source>
        <dbReference type="EMBL" id="QEE19225.1"/>
    </source>
</evidence>
<dbReference type="OrthoDB" id="9815654at2"/>
<dbReference type="GO" id="GO:0003700">
    <property type="term" value="F:DNA-binding transcription factor activity"/>
    <property type="evidence" value="ECO:0007669"/>
    <property type="project" value="InterPro"/>
</dbReference>
<evidence type="ECO:0000256" key="3">
    <source>
        <dbReference type="ARBA" id="ARBA00023163"/>
    </source>
</evidence>
<dbReference type="InterPro" id="IPR008920">
    <property type="entry name" value="TF_FadR/GntR_C"/>
</dbReference>
<accession>A0A5B9DJZ7</accession>
<dbReference type="PANTHER" id="PTHR43537:SF39">
    <property type="entry name" value="HTH-TYPE TRANSCRIPTIONAL REGULATOR MCBR"/>
    <property type="match status" value="1"/>
</dbReference>
<dbReference type="SUPFAM" id="SSF48008">
    <property type="entry name" value="GntR ligand-binding domain-like"/>
    <property type="match status" value="1"/>
</dbReference>
<dbReference type="KEGG" id="yti:FNA67_03130"/>
<protein>
    <submittedName>
        <fullName evidence="4">GntR family transcriptional regulator</fullName>
    </submittedName>
</protein>
<dbReference type="SMART" id="SM00895">
    <property type="entry name" value="FCD"/>
    <property type="match status" value="1"/>
</dbReference>
<sequence>MAAPRKASELDETGLEPVSKRRTVQEVVYQRLSHALMTGRFKPGQMLTISSLSTLFRTSHMPVREALRRLVAENALETASNGSAYVPAVSRDRLDDLCNARVIVETAATAQAVGNMTPRIIRAIENLAEDHLDAGRDQDIQLMLAKNRDFHFMIYETAGSPVLLALIDTLWLRFGPYLRMLTNHIEPELAAGKFEVYGDHHQRLIAALKEGDQAEAVEQIKADIRETQALLVPLCSPANDG</sequence>
<gene>
    <name evidence="4" type="ORF">FNA67_03130</name>
</gene>
<dbReference type="Pfam" id="PF00392">
    <property type="entry name" value="GntR"/>
    <property type="match status" value="1"/>
</dbReference>
<keyword evidence="3" id="KW-0804">Transcription</keyword>
<evidence type="ECO:0000256" key="2">
    <source>
        <dbReference type="ARBA" id="ARBA00023125"/>
    </source>
</evidence>
<dbReference type="InterPro" id="IPR036388">
    <property type="entry name" value="WH-like_DNA-bd_sf"/>
</dbReference>
<keyword evidence="1" id="KW-0805">Transcription regulation</keyword>
<dbReference type="GO" id="GO:0003677">
    <property type="term" value="F:DNA binding"/>
    <property type="evidence" value="ECO:0007669"/>
    <property type="project" value="UniProtKB-KW"/>
</dbReference>
<dbReference type="InterPro" id="IPR000524">
    <property type="entry name" value="Tscrpt_reg_HTH_GntR"/>
</dbReference>
<dbReference type="InterPro" id="IPR036390">
    <property type="entry name" value="WH_DNA-bd_sf"/>
</dbReference>
<reference evidence="4 5" key="1">
    <citation type="journal article" date="2015" name="Int. J. Syst. Evol. Microbiol.">
        <title>Youhaiella tibetensis gen. nov., sp. nov., isolated from subsurface sediment.</title>
        <authorList>
            <person name="Wang Y.X."/>
            <person name="Huang F.Q."/>
            <person name="Nogi Y."/>
            <person name="Pang S.J."/>
            <person name="Wang P.K."/>
            <person name="Lv J."/>
        </authorList>
    </citation>
    <scope>NUCLEOTIDE SEQUENCE [LARGE SCALE GENOMIC DNA]</scope>
    <source>
        <strain evidence="5">fig4</strain>
    </source>
</reference>
<evidence type="ECO:0000313" key="5">
    <source>
        <dbReference type="Proteomes" id="UP000321062"/>
    </source>
</evidence>
<dbReference type="SUPFAM" id="SSF46785">
    <property type="entry name" value="Winged helix' DNA-binding domain"/>
    <property type="match status" value="1"/>
</dbReference>
<dbReference type="PANTHER" id="PTHR43537">
    <property type="entry name" value="TRANSCRIPTIONAL REGULATOR, GNTR FAMILY"/>
    <property type="match status" value="1"/>
</dbReference>
<keyword evidence="2" id="KW-0238">DNA-binding</keyword>
<dbReference type="EMBL" id="CP041690">
    <property type="protein sequence ID" value="QEE19225.1"/>
    <property type="molecule type" value="Genomic_DNA"/>
</dbReference>
<dbReference type="Proteomes" id="UP000321062">
    <property type="component" value="Chromosome"/>
</dbReference>
<dbReference type="PROSITE" id="PS50949">
    <property type="entry name" value="HTH_GNTR"/>
    <property type="match status" value="1"/>
</dbReference>
<keyword evidence="5" id="KW-1185">Reference proteome</keyword>
<dbReference type="InterPro" id="IPR011711">
    <property type="entry name" value="GntR_C"/>
</dbReference>
<proteinExistence type="predicted"/>
<organism evidence="4 5">
    <name type="scientific">Paradevosia tibetensis</name>
    <dbReference type="NCBI Taxonomy" id="1447062"/>
    <lineage>
        <taxon>Bacteria</taxon>
        <taxon>Pseudomonadati</taxon>
        <taxon>Pseudomonadota</taxon>
        <taxon>Alphaproteobacteria</taxon>
        <taxon>Hyphomicrobiales</taxon>
        <taxon>Devosiaceae</taxon>
        <taxon>Paradevosia</taxon>
    </lineage>
</organism>
<dbReference type="RefSeq" id="WP_049707668.1">
    <property type="nucleotide sequence ID" value="NZ_BMFM01000001.1"/>
</dbReference>
<name>A0A5B9DJZ7_9HYPH</name>
<dbReference type="Gene3D" id="1.20.120.530">
    <property type="entry name" value="GntR ligand-binding domain-like"/>
    <property type="match status" value="1"/>
</dbReference>
<evidence type="ECO:0000256" key="1">
    <source>
        <dbReference type="ARBA" id="ARBA00023015"/>
    </source>
</evidence>
<dbReference type="Gene3D" id="1.10.10.10">
    <property type="entry name" value="Winged helix-like DNA-binding domain superfamily/Winged helix DNA-binding domain"/>
    <property type="match status" value="1"/>
</dbReference>
<dbReference type="Pfam" id="PF07729">
    <property type="entry name" value="FCD"/>
    <property type="match status" value="1"/>
</dbReference>
<dbReference type="SMART" id="SM00345">
    <property type="entry name" value="HTH_GNTR"/>
    <property type="match status" value="1"/>
</dbReference>